<evidence type="ECO:0000313" key="11">
    <source>
        <dbReference type="Proteomes" id="UP000784128"/>
    </source>
</evidence>
<dbReference type="PANTHER" id="PTHR43311">
    <property type="entry name" value="GLUTAMATE--TRNA LIGASE"/>
    <property type="match status" value="1"/>
</dbReference>
<dbReference type="InterPro" id="IPR001412">
    <property type="entry name" value="aa-tRNA-synth_I_CS"/>
</dbReference>
<feature type="binding site" evidence="7">
    <location>
        <position position="99"/>
    </location>
    <ligand>
        <name>Zn(2+)</name>
        <dbReference type="ChEBI" id="CHEBI:29105"/>
    </ligand>
</feature>
<evidence type="ECO:0000259" key="9">
    <source>
        <dbReference type="Pfam" id="PF19269"/>
    </source>
</evidence>
<comment type="caution">
    <text evidence="10">The sequence shown here is derived from an EMBL/GenBank/DDBJ whole genome shotgun (WGS) entry which is preliminary data.</text>
</comment>
<dbReference type="Proteomes" id="UP000784128">
    <property type="component" value="Unassembled WGS sequence"/>
</dbReference>
<dbReference type="Gene3D" id="3.40.50.620">
    <property type="entry name" value="HUPs"/>
    <property type="match status" value="1"/>
</dbReference>
<sequence>MSAIRVRFAPSPTGYLHVGGARTALFNWLLARKTGGTFILRIEDTDVERSTQESVDAILQGMEWLGLDWDEGPFFQSSNFPLYKQYVQQLLDDGKAYRCYCTVEELDAKREQAMKEGRKPKYDGTCRDRDTAPVDRPFVVRFRAPHEGATSFDDQIKGVISFPNEELDDLIIQRSDGTPTYNFCVVIDDAIMKITTVIRGDDHVNNTPRQVQLYEALGFPVPQFAHVPMILGSDKARLSKRHGATSVIAYRDMGFLPEALTNYLVRLGWSHGDDEIFSREEMVAKFDIANVGRSASVFSPDKLLWLNAHYIKTGDPQRLAELLTPFLKERGVDPAAGGPALASAITTLQERARTMIEMADAALFYYIAPVTYDEAGMAKFGQEHLLAVYSAVITKLATSTAATAAEYDLLFKEICTEQSWKMPQVGQPVRIALSGSTQAPGIGEIIATLGREETLQRMEDARRFVAGRS</sequence>
<dbReference type="Pfam" id="PF19269">
    <property type="entry name" value="Anticodon_2"/>
    <property type="match status" value="1"/>
</dbReference>
<keyword evidence="7" id="KW-0862">Zinc</keyword>
<evidence type="ECO:0000256" key="5">
    <source>
        <dbReference type="ARBA" id="ARBA00022917"/>
    </source>
</evidence>
<reference evidence="10 11" key="1">
    <citation type="submission" date="2021-05" db="EMBL/GenBank/DDBJ databases">
        <title>The draft genome of Geobacter chapellei DSM 13688.</title>
        <authorList>
            <person name="Xu Z."/>
            <person name="Masuda Y."/>
            <person name="Itoh H."/>
            <person name="Senoo K."/>
        </authorList>
    </citation>
    <scope>NUCLEOTIDE SEQUENCE [LARGE SCALE GENOMIC DNA]</scope>
    <source>
        <strain evidence="10 11">DSM 13688</strain>
    </source>
</reference>
<keyword evidence="7" id="KW-0479">Metal-binding</keyword>
<evidence type="ECO:0000313" key="10">
    <source>
        <dbReference type="EMBL" id="MBT1073270.1"/>
    </source>
</evidence>
<keyword evidence="4 7" id="KW-0067">ATP-binding</keyword>
<comment type="function">
    <text evidence="7">Catalyzes the attachment of glutamate to tRNA(Glu) in a two-step reaction: glutamate is first activated by ATP to form Glu-AMP and then transferred to the acceptor end of tRNA(Glu).</text>
</comment>
<evidence type="ECO:0000256" key="6">
    <source>
        <dbReference type="ARBA" id="ARBA00023146"/>
    </source>
</evidence>
<comment type="similarity">
    <text evidence="1 7">Belongs to the class-I aminoacyl-tRNA synthetase family. Glutamate--tRNA ligase type 1 subfamily.</text>
</comment>
<dbReference type="SUPFAM" id="SSF48163">
    <property type="entry name" value="An anticodon-binding domain of class I aminoacyl-tRNA synthetases"/>
    <property type="match status" value="1"/>
</dbReference>
<dbReference type="InterPro" id="IPR008925">
    <property type="entry name" value="aa_tRNA-synth_I_cd-bd_sf"/>
</dbReference>
<dbReference type="SUPFAM" id="SSF52374">
    <property type="entry name" value="Nucleotidylyl transferase"/>
    <property type="match status" value="1"/>
</dbReference>
<dbReference type="PANTHER" id="PTHR43311:SF2">
    <property type="entry name" value="GLUTAMATE--TRNA LIGASE, MITOCHONDRIAL-RELATED"/>
    <property type="match status" value="1"/>
</dbReference>
<keyword evidence="11" id="KW-1185">Reference proteome</keyword>
<keyword evidence="6 7" id="KW-0030">Aminoacyl-tRNA synthetase</keyword>
<comment type="catalytic activity">
    <reaction evidence="7">
        <text>tRNA(Glu) + L-glutamate + ATP = L-glutamyl-tRNA(Glu) + AMP + diphosphate</text>
        <dbReference type="Rhea" id="RHEA:23540"/>
        <dbReference type="Rhea" id="RHEA-COMP:9663"/>
        <dbReference type="Rhea" id="RHEA-COMP:9680"/>
        <dbReference type="ChEBI" id="CHEBI:29985"/>
        <dbReference type="ChEBI" id="CHEBI:30616"/>
        <dbReference type="ChEBI" id="CHEBI:33019"/>
        <dbReference type="ChEBI" id="CHEBI:78442"/>
        <dbReference type="ChEBI" id="CHEBI:78520"/>
        <dbReference type="ChEBI" id="CHEBI:456215"/>
        <dbReference type="EC" id="6.1.1.17"/>
    </reaction>
</comment>
<feature type="binding site" evidence="7">
    <location>
        <position position="126"/>
    </location>
    <ligand>
        <name>Zn(2+)</name>
        <dbReference type="ChEBI" id="CHEBI:29105"/>
    </ligand>
</feature>
<accession>A0ABS5UC95</accession>
<feature type="binding site" evidence="7">
    <location>
        <position position="240"/>
    </location>
    <ligand>
        <name>ATP</name>
        <dbReference type="ChEBI" id="CHEBI:30616"/>
    </ligand>
</feature>
<evidence type="ECO:0000256" key="7">
    <source>
        <dbReference type="HAMAP-Rule" id="MF_00022"/>
    </source>
</evidence>
<proteinExistence type="inferred from homology"/>
<dbReference type="EMBL" id="JAHDYS010000019">
    <property type="protein sequence ID" value="MBT1073270.1"/>
    <property type="molecule type" value="Genomic_DNA"/>
</dbReference>
<evidence type="ECO:0000256" key="2">
    <source>
        <dbReference type="ARBA" id="ARBA00022598"/>
    </source>
</evidence>
<gene>
    <name evidence="7 10" type="primary">gltX</name>
    <name evidence="10" type="ORF">KJB30_15875</name>
</gene>
<name>A0ABS5UC95_9BACT</name>
<protein>
    <recommendedName>
        <fullName evidence="7">Glutamate--tRNA ligase</fullName>
        <ecNumber evidence="7">6.1.1.17</ecNumber>
    </recommendedName>
    <alternativeName>
        <fullName evidence="7">Glutamyl-tRNA synthetase</fullName>
        <shortName evidence="7">GluRS</shortName>
    </alternativeName>
</protein>
<comment type="cofactor">
    <cofactor evidence="7">
        <name>Zn(2+)</name>
        <dbReference type="ChEBI" id="CHEBI:29105"/>
    </cofactor>
    <text evidence="7">Binds 1 zinc ion per subunit.</text>
</comment>
<dbReference type="InterPro" id="IPR000924">
    <property type="entry name" value="Glu/Gln-tRNA-synth"/>
</dbReference>
<feature type="short sequence motif" description="'HIGH' region" evidence="7">
    <location>
        <begin position="10"/>
        <end position="20"/>
    </location>
</feature>
<dbReference type="PROSITE" id="PS00178">
    <property type="entry name" value="AA_TRNA_LIGASE_I"/>
    <property type="match status" value="1"/>
</dbReference>
<keyword evidence="2 7" id="KW-0436">Ligase</keyword>
<dbReference type="InterPro" id="IPR004527">
    <property type="entry name" value="Glu-tRNA-ligase_bac/mito"/>
</dbReference>
<feature type="short sequence motif" description="'KMSKS' region" evidence="7">
    <location>
        <begin position="237"/>
        <end position="241"/>
    </location>
</feature>
<comment type="subcellular location">
    <subcellularLocation>
        <location evidence="7">Cytoplasm</location>
    </subcellularLocation>
</comment>
<dbReference type="Pfam" id="PF00749">
    <property type="entry name" value="tRNA-synt_1c"/>
    <property type="match status" value="1"/>
</dbReference>
<dbReference type="RefSeq" id="WP_214301148.1">
    <property type="nucleotide sequence ID" value="NZ_JAHDYS010000019.1"/>
</dbReference>
<organism evidence="10 11">
    <name type="scientific">Pelotalea chapellei</name>
    <dbReference type="NCBI Taxonomy" id="44671"/>
    <lineage>
        <taxon>Bacteria</taxon>
        <taxon>Pseudomonadati</taxon>
        <taxon>Thermodesulfobacteriota</taxon>
        <taxon>Desulfuromonadia</taxon>
        <taxon>Geobacterales</taxon>
        <taxon>Geobacteraceae</taxon>
        <taxon>Pelotalea</taxon>
    </lineage>
</organism>
<dbReference type="InterPro" id="IPR049940">
    <property type="entry name" value="GluQ/Sye"/>
</dbReference>
<evidence type="ECO:0000256" key="1">
    <source>
        <dbReference type="ARBA" id="ARBA00007894"/>
    </source>
</evidence>
<keyword evidence="7" id="KW-0963">Cytoplasm</keyword>
<dbReference type="InterPro" id="IPR045462">
    <property type="entry name" value="aa-tRNA-synth_I_cd-bd"/>
</dbReference>
<evidence type="ECO:0000256" key="3">
    <source>
        <dbReference type="ARBA" id="ARBA00022741"/>
    </source>
</evidence>
<dbReference type="InterPro" id="IPR033910">
    <property type="entry name" value="GluRS_core"/>
</dbReference>
<dbReference type="Gene3D" id="1.10.10.350">
    <property type="match status" value="1"/>
</dbReference>
<dbReference type="EC" id="6.1.1.17" evidence="7"/>
<evidence type="ECO:0000259" key="8">
    <source>
        <dbReference type="Pfam" id="PF00749"/>
    </source>
</evidence>
<dbReference type="GO" id="GO:0004818">
    <property type="term" value="F:glutamate-tRNA ligase activity"/>
    <property type="evidence" value="ECO:0007669"/>
    <property type="project" value="UniProtKB-EC"/>
</dbReference>
<dbReference type="InterPro" id="IPR014729">
    <property type="entry name" value="Rossmann-like_a/b/a_fold"/>
</dbReference>
<feature type="binding site" evidence="7">
    <location>
        <position position="101"/>
    </location>
    <ligand>
        <name>Zn(2+)</name>
        <dbReference type="ChEBI" id="CHEBI:29105"/>
    </ligand>
</feature>
<dbReference type="PRINTS" id="PR00987">
    <property type="entry name" value="TRNASYNTHGLU"/>
</dbReference>
<dbReference type="HAMAP" id="MF_00022">
    <property type="entry name" value="Glu_tRNA_synth_type1"/>
    <property type="match status" value="1"/>
</dbReference>
<dbReference type="InterPro" id="IPR020751">
    <property type="entry name" value="aa-tRNA-synth_I_codon-bd_sub2"/>
</dbReference>
<feature type="domain" description="Glutamyl/glutaminyl-tRNA synthetase class Ib catalytic" evidence="8">
    <location>
        <begin position="4"/>
        <end position="305"/>
    </location>
</feature>
<dbReference type="InterPro" id="IPR020058">
    <property type="entry name" value="Glu/Gln-tRNA-synth_Ib_cat-dom"/>
</dbReference>
<comment type="subunit">
    <text evidence="7">Monomer.</text>
</comment>
<feature type="domain" description="Aminoacyl-tRNA synthetase class I anticodon-binding" evidence="9">
    <location>
        <begin position="318"/>
        <end position="461"/>
    </location>
</feature>
<keyword evidence="3 7" id="KW-0547">Nucleotide-binding</keyword>
<feature type="binding site" evidence="7">
    <location>
        <position position="128"/>
    </location>
    <ligand>
        <name>Zn(2+)</name>
        <dbReference type="ChEBI" id="CHEBI:29105"/>
    </ligand>
</feature>
<keyword evidence="5 7" id="KW-0648">Protein biosynthesis</keyword>
<evidence type="ECO:0000256" key="4">
    <source>
        <dbReference type="ARBA" id="ARBA00022840"/>
    </source>
</evidence>
<dbReference type="CDD" id="cd00808">
    <property type="entry name" value="GluRS_core"/>
    <property type="match status" value="1"/>
</dbReference>
<dbReference type="NCBIfam" id="TIGR00464">
    <property type="entry name" value="gltX_bact"/>
    <property type="match status" value="1"/>
</dbReference>